<evidence type="ECO:0000256" key="1">
    <source>
        <dbReference type="ARBA" id="ARBA00011959"/>
    </source>
</evidence>
<dbReference type="GO" id="GO:0009052">
    <property type="term" value="P:pentose-phosphate shunt, non-oxidative branch"/>
    <property type="evidence" value="ECO:0007669"/>
    <property type="project" value="InterPro"/>
</dbReference>
<dbReference type="GO" id="GO:0006014">
    <property type="term" value="P:D-ribose metabolic process"/>
    <property type="evidence" value="ECO:0007669"/>
    <property type="project" value="TreeGrafter"/>
</dbReference>
<dbReference type="InterPro" id="IPR037171">
    <property type="entry name" value="NagB/RpiA_transferase-like"/>
</dbReference>
<dbReference type="PANTHER" id="PTHR11934:SF0">
    <property type="entry name" value="RIBOSE-5-PHOSPHATE ISOMERASE"/>
    <property type="match status" value="1"/>
</dbReference>
<keyword evidence="2 4" id="KW-0413">Isomerase</keyword>
<name>A0A645HZE1_9ZZZZ</name>
<dbReference type="Gene3D" id="3.30.70.260">
    <property type="match status" value="1"/>
</dbReference>
<comment type="caution">
    <text evidence="4">The sequence shown here is derived from an EMBL/GenBank/DDBJ whole genome shotgun (WGS) entry which is preliminary data.</text>
</comment>
<dbReference type="PANTHER" id="PTHR11934">
    <property type="entry name" value="RIBOSE-5-PHOSPHATE ISOMERASE"/>
    <property type="match status" value="1"/>
</dbReference>
<dbReference type="Gene3D" id="3.40.50.1360">
    <property type="match status" value="1"/>
</dbReference>
<dbReference type="GO" id="GO:0005829">
    <property type="term" value="C:cytosol"/>
    <property type="evidence" value="ECO:0007669"/>
    <property type="project" value="TreeGrafter"/>
</dbReference>
<sequence length="157" mass="17187">MDEIDREFRAVKGGGGALLREKIVASKAKEVIWIMDESKLVERLGAFPLAVEILPFGYAWTANAILDLGCAAKIRSQEGQQFHTDNGNQILDVTIPKELDYGRVAETIKGIPGVLETGYFDRACSRIIIGTSQGTEERVNPARKGSLLRIGGIINEE</sequence>
<evidence type="ECO:0000256" key="2">
    <source>
        <dbReference type="ARBA" id="ARBA00023235"/>
    </source>
</evidence>
<dbReference type="AlphaFoldDB" id="A0A645HZE1"/>
<protein>
    <recommendedName>
        <fullName evidence="1">ribose-5-phosphate isomerase</fullName>
        <ecNumber evidence="1">5.3.1.6</ecNumber>
    </recommendedName>
    <alternativeName>
        <fullName evidence="3">Phosphoriboisomerase</fullName>
    </alternativeName>
</protein>
<reference evidence="4" key="1">
    <citation type="submission" date="2019-08" db="EMBL/GenBank/DDBJ databases">
        <authorList>
            <person name="Kucharzyk K."/>
            <person name="Murdoch R.W."/>
            <person name="Higgins S."/>
            <person name="Loffler F."/>
        </authorList>
    </citation>
    <scope>NUCLEOTIDE SEQUENCE</scope>
</reference>
<dbReference type="NCBIfam" id="TIGR00021">
    <property type="entry name" value="rpiA"/>
    <property type="match status" value="1"/>
</dbReference>
<proteinExistence type="predicted"/>
<dbReference type="SUPFAM" id="SSF100950">
    <property type="entry name" value="NagB/RpiA/CoA transferase-like"/>
    <property type="match status" value="1"/>
</dbReference>
<dbReference type="InterPro" id="IPR004788">
    <property type="entry name" value="Ribose5P_isomerase_type_A"/>
</dbReference>
<accession>A0A645HZE1</accession>
<gene>
    <name evidence="4" type="primary">rpiA_10</name>
    <name evidence="4" type="ORF">SDC9_191970</name>
</gene>
<dbReference type="SUPFAM" id="SSF75445">
    <property type="entry name" value="D-ribose-5-phosphate isomerase (RpiA), lid domain"/>
    <property type="match status" value="1"/>
</dbReference>
<dbReference type="GO" id="GO:0004751">
    <property type="term" value="F:ribose-5-phosphate isomerase activity"/>
    <property type="evidence" value="ECO:0007669"/>
    <property type="project" value="UniProtKB-EC"/>
</dbReference>
<organism evidence="4">
    <name type="scientific">bioreactor metagenome</name>
    <dbReference type="NCBI Taxonomy" id="1076179"/>
    <lineage>
        <taxon>unclassified sequences</taxon>
        <taxon>metagenomes</taxon>
        <taxon>ecological metagenomes</taxon>
    </lineage>
</organism>
<evidence type="ECO:0000256" key="3">
    <source>
        <dbReference type="ARBA" id="ARBA00029734"/>
    </source>
</evidence>
<dbReference type="Pfam" id="PF06026">
    <property type="entry name" value="Rib_5-P_isom_A"/>
    <property type="match status" value="1"/>
</dbReference>
<dbReference type="EMBL" id="VSSQ01103514">
    <property type="protein sequence ID" value="MPN44405.1"/>
    <property type="molecule type" value="Genomic_DNA"/>
</dbReference>
<evidence type="ECO:0000313" key="4">
    <source>
        <dbReference type="EMBL" id="MPN44405.1"/>
    </source>
</evidence>
<dbReference type="EC" id="5.3.1.6" evidence="1"/>